<accession>A0A3A8JD42</accession>
<name>A0A3A8JD42_9BACT</name>
<feature type="chain" id="PRO_5017410537" description="Lipoprotein" evidence="1">
    <location>
        <begin position="23"/>
        <end position="95"/>
    </location>
</feature>
<dbReference type="PROSITE" id="PS51257">
    <property type="entry name" value="PROKAR_LIPOPROTEIN"/>
    <property type="match status" value="1"/>
</dbReference>
<organism evidence="2 3">
    <name type="scientific">Corallococcus terminator</name>
    <dbReference type="NCBI Taxonomy" id="2316733"/>
    <lineage>
        <taxon>Bacteria</taxon>
        <taxon>Pseudomonadati</taxon>
        <taxon>Myxococcota</taxon>
        <taxon>Myxococcia</taxon>
        <taxon>Myxococcales</taxon>
        <taxon>Cystobacterineae</taxon>
        <taxon>Myxococcaceae</taxon>
        <taxon>Corallococcus</taxon>
    </lineage>
</organism>
<comment type="caution">
    <text evidence="2">The sequence shown here is derived from an EMBL/GenBank/DDBJ whole genome shotgun (WGS) entry which is preliminary data.</text>
</comment>
<dbReference type="EMBL" id="RAVZ01000005">
    <property type="protein sequence ID" value="RKG93642.1"/>
    <property type="molecule type" value="Genomic_DNA"/>
</dbReference>
<keyword evidence="1" id="KW-0732">Signal</keyword>
<gene>
    <name evidence="2" type="ORF">D7V88_01490</name>
</gene>
<evidence type="ECO:0000313" key="2">
    <source>
        <dbReference type="EMBL" id="RKG93642.1"/>
    </source>
</evidence>
<feature type="signal peptide" evidence="1">
    <location>
        <begin position="1"/>
        <end position="22"/>
    </location>
</feature>
<proteinExistence type="predicted"/>
<evidence type="ECO:0008006" key="4">
    <source>
        <dbReference type="Google" id="ProtNLM"/>
    </source>
</evidence>
<reference evidence="3" key="1">
    <citation type="submission" date="2018-09" db="EMBL/GenBank/DDBJ databases">
        <authorList>
            <person name="Livingstone P.G."/>
            <person name="Whitworth D.E."/>
        </authorList>
    </citation>
    <scope>NUCLEOTIDE SEQUENCE [LARGE SCALE GENOMIC DNA]</scope>
    <source>
        <strain evidence="3">CA054A</strain>
    </source>
</reference>
<dbReference type="OrthoDB" id="5518767at2"/>
<evidence type="ECO:0000256" key="1">
    <source>
        <dbReference type="SAM" id="SignalP"/>
    </source>
</evidence>
<keyword evidence="3" id="KW-1185">Reference proteome</keyword>
<sequence length="95" mass="9733">MLRSLCFVVLCTVGLTACGPEAVDANSETFGESQQGLACETGTGDCPNSTTTCAWLSNGSGEGLCRPKCSPTGTCSSGTCWSQPNGQPYCNGVRL</sequence>
<evidence type="ECO:0000313" key="3">
    <source>
        <dbReference type="Proteomes" id="UP000268094"/>
    </source>
</evidence>
<dbReference type="Proteomes" id="UP000268094">
    <property type="component" value="Unassembled WGS sequence"/>
</dbReference>
<protein>
    <recommendedName>
        <fullName evidence="4">Lipoprotein</fullName>
    </recommendedName>
</protein>
<dbReference type="AlphaFoldDB" id="A0A3A8JD42"/>
<dbReference type="RefSeq" id="WP_120538788.1">
    <property type="nucleotide sequence ID" value="NZ_RAVZ01000005.1"/>
</dbReference>